<dbReference type="EMBL" id="SOEB01000012">
    <property type="protein sequence ID" value="TDX28263.1"/>
    <property type="molecule type" value="Genomic_DNA"/>
</dbReference>
<feature type="binding site" evidence="12">
    <location>
        <position position="102"/>
    </location>
    <ligand>
        <name>Fe cation</name>
        <dbReference type="ChEBI" id="CHEBI:24875"/>
    </ligand>
</feature>
<dbReference type="AlphaFoldDB" id="A0A4R8FPK8"/>
<evidence type="ECO:0000256" key="2">
    <source>
        <dbReference type="ARBA" id="ARBA00007957"/>
    </source>
</evidence>
<dbReference type="GO" id="GO:1900376">
    <property type="term" value="P:regulation of secondary metabolite biosynthetic process"/>
    <property type="evidence" value="ECO:0007669"/>
    <property type="project" value="TreeGrafter"/>
</dbReference>
<evidence type="ECO:0000256" key="6">
    <source>
        <dbReference type="ARBA" id="ARBA00022491"/>
    </source>
</evidence>
<evidence type="ECO:0000256" key="9">
    <source>
        <dbReference type="ARBA" id="ARBA00023015"/>
    </source>
</evidence>
<evidence type="ECO:0000256" key="3">
    <source>
        <dbReference type="ARBA" id="ARBA00011738"/>
    </source>
</evidence>
<feature type="compositionally biased region" description="Basic and acidic residues" evidence="14">
    <location>
        <begin position="7"/>
        <end position="22"/>
    </location>
</feature>
<evidence type="ECO:0000256" key="13">
    <source>
        <dbReference type="RuleBase" id="RU364037"/>
    </source>
</evidence>
<evidence type="ECO:0000256" key="14">
    <source>
        <dbReference type="SAM" id="MobiDB-lite"/>
    </source>
</evidence>
<dbReference type="SUPFAM" id="SSF46785">
    <property type="entry name" value="Winged helix' DNA-binding domain"/>
    <property type="match status" value="1"/>
</dbReference>
<gene>
    <name evidence="13" type="primary">fur</name>
    <name evidence="15" type="ORF">EV657_11291</name>
</gene>
<evidence type="ECO:0000256" key="8">
    <source>
        <dbReference type="ARBA" id="ARBA00022833"/>
    </source>
</evidence>
<evidence type="ECO:0000313" key="15">
    <source>
        <dbReference type="EMBL" id="TDX28263.1"/>
    </source>
</evidence>
<dbReference type="CDD" id="cd07153">
    <property type="entry name" value="Fur_like"/>
    <property type="match status" value="1"/>
</dbReference>
<comment type="subunit">
    <text evidence="3 13">Homodimer.</text>
</comment>
<sequence>MNVLAEAEDHRDAAELHRRAEPRAPGLSLPTVCRTLSALEDQGVIQRHQFEGASACFGRAETAHHDHMIDIGTGEAVEFRSDRIEEPQARIAAKPGYDIVHHRMELYVRKTRG</sequence>
<evidence type="ECO:0000256" key="1">
    <source>
        <dbReference type="ARBA" id="ARBA00004496"/>
    </source>
</evidence>
<feature type="binding site" evidence="12">
    <location>
        <position position="66"/>
    </location>
    <ligand>
        <name>Fe cation</name>
        <dbReference type="ChEBI" id="CHEBI:24875"/>
    </ligand>
</feature>
<dbReference type="InterPro" id="IPR036390">
    <property type="entry name" value="WH_DNA-bd_sf"/>
</dbReference>
<evidence type="ECO:0000256" key="4">
    <source>
        <dbReference type="ARBA" id="ARBA00020910"/>
    </source>
</evidence>
<dbReference type="Gene3D" id="3.30.1490.190">
    <property type="match status" value="1"/>
</dbReference>
<keyword evidence="11 13" id="KW-0804">Transcription</keyword>
<dbReference type="InterPro" id="IPR002481">
    <property type="entry name" value="FUR"/>
</dbReference>
<dbReference type="PANTHER" id="PTHR33202">
    <property type="entry name" value="ZINC UPTAKE REGULATION PROTEIN"/>
    <property type="match status" value="1"/>
</dbReference>
<dbReference type="InterPro" id="IPR036388">
    <property type="entry name" value="WH-like_DNA-bd_sf"/>
</dbReference>
<keyword evidence="8 13" id="KW-0862">Zinc</keyword>
<feature type="binding site" evidence="12">
    <location>
        <position position="64"/>
    </location>
    <ligand>
        <name>Fe cation</name>
        <dbReference type="ChEBI" id="CHEBI:24875"/>
    </ligand>
</feature>
<keyword evidence="10 13" id="KW-0238">DNA-binding</keyword>
<feature type="region of interest" description="Disordered" evidence="14">
    <location>
        <begin position="1"/>
        <end position="22"/>
    </location>
</feature>
<evidence type="ECO:0000256" key="7">
    <source>
        <dbReference type="ARBA" id="ARBA00022723"/>
    </source>
</evidence>
<proteinExistence type="inferred from homology"/>
<dbReference type="PANTHER" id="PTHR33202:SF2">
    <property type="entry name" value="FERRIC UPTAKE REGULATION PROTEIN"/>
    <property type="match status" value="1"/>
</dbReference>
<dbReference type="GO" id="GO:0000976">
    <property type="term" value="F:transcription cis-regulatory region binding"/>
    <property type="evidence" value="ECO:0007669"/>
    <property type="project" value="TreeGrafter"/>
</dbReference>
<accession>A0A4R8FPK8</accession>
<keyword evidence="9 13" id="KW-0805">Transcription regulation</keyword>
<keyword evidence="7 12" id="KW-0479">Metal-binding</keyword>
<evidence type="ECO:0000256" key="12">
    <source>
        <dbReference type="PIRSR" id="PIRSR602481-2"/>
    </source>
</evidence>
<organism evidence="15 16">
    <name type="scientific">Rhodovulum visakhapatnamense</name>
    <dbReference type="NCBI Taxonomy" id="364297"/>
    <lineage>
        <taxon>Bacteria</taxon>
        <taxon>Pseudomonadati</taxon>
        <taxon>Pseudomonadota</taxon>
        <taxon>Alphaproteobacteria</taxon>
        <taxon>Rhodobacterales</taxon>
        <taxon>Paracoccaceae</taxon>
        <taxon>Rhodovulum</taxon>
    </lineage>
</organism>
<dbReference type="Proteomes" id="UP000295484">
    <property type="component" value="Unassembled WGS sequence"/>
</dbReference>
<keyword evidence="12 13" id="KW-0408">Iron</keyword>
<evidence type="ECO:0000256" key="5">
    <source>
        <dbReference type="ARBA" id="ARBA00022490"/>
    </source>
</evidence>
<reference evidence="15 16" key="1">
    <citation type="submission" date="2019-03" db="EMBL/GenBank/DDBJ databases">
        <title>Genomic Encyclopedia of Type Strains, Phase IV (KMG-IV): sequencing the most valuable type-strain genomes for metagenomic binning, comparative biology and taxonomic classification.</title>
        <authorList>
            <person name="Goeker M."/>
        </authorList>
    </citation>
    <scope>NUCLEOTIDE SEQUENCE [LARGE SCALE GENOMIC DNA]</scope>
    <source>
        <strain evidence="15 16">JA181</strain>
    </source>
</reference>
<dbReference type="GO" id="GO:0045892">
    <property type="term" value="P:negative regulation of DNA-templated transcription"/>
    <property type="evidence" value="ECO:0007669"/>
    <property type="project" value="TreeGrafter"/>
</dbReference>
<dbReference type="GO" id="GO:0008270">
    <property type="term" value="F:zinc ion binding"/>
    <property type="evidence" value="ECO:0007669"/>
    <property type="project" value="TreeGrafter"/>
</dbReference>
<comment type="subcellular location">
    <subcellularLocation>
        <location evidence="1 13">Cytoplasm</location>
    </subcellularLocation>
</comment>
<keyword evidence="5 13" id="KW-0963">Cytoplasm</keyword>
<name>A0A4R8FPK8_9RHOB</name>
<comment type="caution">
    <text evidence="15">The sequence shown here is derived from an EMBL/GenBank/DDBJ whole genome shotgun (WGS) entry which is preliminary data.</text>
</comment>
<dbReference type="GO" id="GO:0005829">
    <property type="term" value="C:cytosol"/>
    <property type="evidence" value="ECO:0007669"/>
    <property type="project" value="TreeGrafter"/>
</dbReference>
<dbReference type="Pfam" id="PF01475">
    <property type="entry name" value="FUR"/>
    <property type="match status" value="1"/>
</dbReference>
<evidence type="ECO:0000313" key="16">
    <source>
        <dbReference type="Proteomes" id="UP000295484"/>
    </source>
</evidence>
<dbReference type="GO" id="GO:0003700">
    <property type="term" value="F:DNA-binding transcription factor activity"/>
    <property type="evidence" value="ECO:0007669"/>
    <property type="project" value="UniProtKB-UniRule"/>
</dbReference>
<evidence type="ECO:0000256" key="10">
    <source>
        <dbReference type="ARBA" id="ARBA00023125"/>
    </source>
</evidence>
<feature type="binding site" evidence="12">
    <location>
        <position position="85"/>
    </location>
    <ligand>
        <name>Fe cation</name>
        <dbReference type="ChEBI" id="CHEBI:24875"/>
    </ligand>
</feature>
<keyword evidence="6 13" id="KW-0678">Repressor</keyword>
<evidence type="ECO:0000256" key="11">
    <source>
        <dbReference type="ARBA" id="ARBA00023163"/>
    </source>
</evidence>
<comment type="cofactor">
    <cofactor evidence="12">
        <name>Mn(2+)</name>
        <dbReference type="ChEBI" id="CHEBI:29035"/>
    </cofactor>
    <cofactor evidence="12">
        <name>Fe(2+)</name>
        <dbReference type="ChEBI" id="CHEBI:29033"/>
    </cofactor>
    <text evidence="12">Binds 1 Mn(2+) or Fe(2+) ion per subunit.</text>
</comment>
<dbReference type="InterPro" id="IPR043135">
    <property type="entry name" value="Fur_C"/>
</dbReference>
<comment type="similarity">
    <text evidence="2 13">Belongs to the Fur family.</text>
</comment>
<dbReference type="Gene3D" id="1.10.10.10">
    <property type="entry name" value="Winged helix-like DNA-binding domain superfamily/Winged helix DNA-binding domain"/>
    <property type="match status" value="1"/>
</dbReference>
<protein>
    <recommendedName>
        <fullName evidence="4 13">Ferric uptake regulation protein</fullName>
    </recommendedName>
</protein>